<dbReference type="GO" id="GO:0009279">
    <property type="term" value="C:cell outer membrane"/>
    <property type="evidence" value="ECO:0007669"/>
    <property type="project" value="UniProtKB-SubCell"/>
</dbReference>
<dbReference type="CDD" id="cd19438">
    <property type="entry name" value="lipocalin_Blc-like"/>
    <property type="match status" value="1"/>
</dbReference>
<dbReference type="OrthoDB" id="9793905at2"/>
<dbReference type="Gene3D" id="2.40.128.20">
    <property type="match status" value="1"/>
</dbReference>
<dbReference type="AlphaFoldDB" id="A0A1Y1RT22"/>
<dbReference type="EMBL" id="MWQY01000036">
    <property type="protein sequence ID" value="ORC29927.1"/>
    <property type="molecule type" value="Genomic_DNA"/>
</dbReference>
<keyword evidence="10 14" id="KW-0449">Lipoprotein</keyword>
<evidence type="ECO:0000256" key="8">
    <source>
        <dbReference type="ARBA" id="ARBA00023139"/>
    </source>
</evidence>
<feature type="signal peptide" evidence="13">
    <location>
        <begin position="1"/>
        <end position="24"/>
    </location>
</feature>
<dbReference type="InterPro" id="IPR047202">
    <property type="entry name" value="Lipocalin_Blc-like_dom"/>
</dbReference>
<evidence type="ECO:0000313" key="16">
    <source>
        <dbReference type="EMBL" id="ORC29927.1"/>
    </source>
</evidence>
<evidence type="ECO:0000256" key="3">
    <source>
        <dbReference type="ARBA" id="ARBA00006889"/>
    </source>
</evidence>
<comment type="similarity">
    <text evidence="3 13">Belongs to the calycin superfamily. Lipocalin family.</text>
</comment>
<evidence type="ECO:0000256" key="7">
    <source>
        <dbReference type="ARBA" id="ARBA00023136"/>
    </source>
</evidence>
<dbReference type="InterPro" id="IPR012674">
    <property type="entry name" value="Calycin"/>
</dbReference>
<keyword evidence="5 13" id="KW-0732">Signal</keyword>
<dbReference type="SUPFAM" id="SSF50814">
    <property type="entry name" value="Lipocalins"/>
    <property type="match status" value="1"/>
</dbReference>
<feature type="chain" id="PRO_5013436570" description="Outer membrane lipoprotein Blc" evidence="13">
    <location>
        <begin position="25"/>
        <end position="179"/>
    </location>
</feature>
<evidence type="ECO:0000256" key="5">
    <source>
        <dbReference type="ARBA" id="ARBA00022729"/>
    </source>
</evidence>
<evidence type="ECO:0000256" key="6">
    <source>
        <dbReference type="ARBA" id="ARBA00023121"/>
    </source>
</evidence>
<keyword evidence="17" id="KW-1185">Reference proteome</keyword>
<reference evidence="16 17" key="1">
    <citation type="submission" date="2017-03" db="EMBL/GenBank/DDBJ databases">
        <title>Draft Genome sequence of Marispirochaeta sp. strain JC444.</title>
        <authorList>
            <person name="Shivani Y."/>
            <person name="Subhash Y."/>
            <person name="Sasikala C."/>
            <person name="Ramana C."/>
        </authorList>
    </citation>
    <scope>NUCLEOTIDE SEQUENCE [LARGE SCALE GENOMIC DNA]</scope>
    <source>
        <strain evidence="16 17">JC444</strain>
    </source>
</reference>
<evidence type="ECO:0000256" key="12">
    <source>
        <dbReference type="ARBA" id="ARBA00071217"/>
    </source>
</evidence>
<evidence type="ECO:0000256" key="11">
    <source>
        <dbReference type="ARBA" id="ARBA00057024"/>
    </source>
</evidence>
<proteinExistence type="inferred from homology"/>
<dbReference type="PIRSF" id="PIRSF036893">
    <property type="entry name" value="Lipocalin_ApoD"/>
    <property type="match status" value="1"/>
</dbReference>
<dbReference type="PANTHER" id="PTHR10612">
    <property type="entry name" value="APOLIPOPROTEIN D"/>
    <property type="match status" value="1"/>
</dbReference>
<keyword evidence="9" id="KW-0998">Cell outer membrane</keyword>
<dbReference type="PANTHER" id="PTHR10612:SF34">
    <property type="entry name" value="APOLIPOPROTEIN D"/>
    <property type="match status" value="1"/>
</dbReference>
<evidence type="ECO:0000256" key="13">
    <source>
        <dbReference type="PIRNR" id="PIRNR036893"/>
    </source>
</evidence>
<comment type="function">
    <text evidence="11">Involved in the storage or transport of lipids necessary for membrane maintenance under stressful conditions. Displays a binding preference for lysophospholipids.</text>
</comment>
<keyword evidence="6" id="KW-0446">Lipid-binding</keyword>
<dbReference type="InterPro" id="IPR000566">
    <property type="entry name" value="Lipocln_cytosolic_FA-bd_dom"/>
</dbReference>
<dbReference type="GO" id="GO:0008289">
    <property type="term" value="F:lipid binding"/>
    <property type="evidence" value="ECO:0007669"/>
    <property type="project" value="UniProtKB-KW"/>
</dbReference>
<keyword evidence="8 14" id="KW-0564">Palmitate</keyword>
<comment type="subcellular location">
    <subcellularLocation>
        <location evidence="1">Cell outer membrane</location>
    </subcellularLocation>
    <subcellularLocation>
        <location evidence="2">Membrane</location>
        <topology evidence="2">Lipid-anchor</topology>
    </subcellularLocation>
</comment>
<feature type="lipid moiety-binding region" description="S-diacylglycerol cysteine" evidence="14">
    <location>
        <position position="22"/>
    </location>
</feature>
<evidence type="ECO:0000259" key="15">
    <source>
        <dbReference type="Pfam" id="PF08212"/>
    </source>
</evidence>
<evidence type="ECO:0000256" key="2">
    <source>
        <dbReference type="ARBA" id="ARBA00004635"/>
    </source>
</evidence>
<dbReference type="GO" id="GO:0006950">
    <property type="term" value="P:response to stress"/>
    <property type="evidence" value="ECO:0007669"/>
    <property type="project" value="UniProtKB-ARBA"/>
</dbReference>
<accession>A0A1Y1RT22</accession>
<dbReference type="FunFam" id="2.40.128.20:FF:000002">
    <property type="entry name" value="Outer membrane lipoprotein Blc"/>
    <property type="match status" value="1"/>
</dbReference>
<sequence>MSNMKNLIYLLCFCPLLCILSCRSIPPGGQVVRPFDADRYLGTWFEVARMDFFFERGLNNTTATYTRNPDGSIKVVNRGYNPQKDRWKTAEGRAVFVDSPNEGRLKVSFFGPFYGGYNIIALDDDYQYAMVAGNDTDNLWILSRSPSIPSDVRDRYLVIARQAGFAVNELLWIEHDKSS</sequence>
<dbReference type="Pfam" id="PF08212">
    <property type="entry name" value="Lipocalin_2"/>
    <property type="match status" value="1"/>
</dbReference>
<dbReference type="PRINTS" id="PR01171">
    <property type="entry name" value="BCTLIPOCALIN"/>
</dbReference>
<feature type="domain" description="Lipocalin/cytosolic fatty-acid binding" evidence="15">
    <location>
        <begin position="36"/>
        <end position="174"/>
    </location>
</feature>
<protein>
    <recommendedName>
        <fullName evidence="12">Outer membrane lipoprotein Blc</fullName>
    </recommendedName>
</protein>
<dbReference type="InterPro" id="IPR022271">
    <property type="entry name" value="Lipocalin_ApoD"/>
</dbReference>
<evidence type="ECO:0000313" key="17">
    <source>
        <dbReference type="Proteomes" id="UP000192343"/>
    </source>
</evidence>
<feature type="lipid moiety-binding region" description="N-palmitoyl cysteine" evidence="14">
    <location>
        <position position="22"/>
    </location>
</feature>
<comment type="caution">
    <text evidence="16">The sequence shown here is derived from an EMBL/GenBank/DDBJ whole genome shotgun (WGS) entry which is preliminary data.</text>
</comment>
<evidence type="ECO:0000256" key="9">
    <source>
        <dbReference type="ARBA" id="ARBA00023237"/>
    </source>
</evidence>
<dbReference type="STRING" id="1963862.B4O97_18595"/>
<comment type="subunit">
    <text evidence="4">Homodimer.</text>
</comment>
<organism evidence="16 17">
    <name type="scientific">Marispirochaeta aestuarii</name>
    <dbReference type="NCBI Taxonomy" id="1963862"/>
    <lineage>
        <taxon>Bacteria</taxon>
        <taxon>Pseudomonadati</taxon>
        <taxon>Spirochaetota</taxon>
        <taxon>Spirochaetia</taxon>
        <taxon>Spirochaetales</taxon>
        <taxon>Spirochaetaceae</taxon>
        <taxon>Marispirochaeta</taxon>
    </lineage>
</organism>
<evidence type="ECO:0000256" key="4">
    <source>
        <dbReference type="ARBA" id="ARBA00011738"/>
    </source>
</evidence>
<dbReference type="Proteomes" id="UP000192343">
    <property type="component" value="Unassembled WGS sequence"/>
</dbReference>
<dbReference type="InterPro" id="IPR002446">
    <property type="entry name" value="Lipocalin_bac"/>
</dbReference>
<evidence type="ECO:0000256" key="10">
    <source>
        <dbReference type="ARBA" id="ARBA00023288"/>
    </source>
</evidence>
<name>A0A1Y1RT22_9SPIO</name>
<gene>
    <name evidence="16" type="ORF">B4O97_18595</name>
</gene>
<evidence type="ECO:0000256" key="1">
    <source>
        <dbReference type="ARBA" id="ARBA00004442"/>
    </source>
</evidence>
<keyword evidence="7" id="KW-0472">Membrane</keyword>
<evidence type="ECO:0000256" key="14">
    <source>
        <dbReference type="PIRSR" id="PIRSR036893-52"/>
    </source>
</evidence>